<dbReference type="SUPFAM" id="SSF56235">
    <property type="entry name" value="N-terminal nucleophile aminohydrolases (Ntn hydrolases)"/>
    <property type="match status" value="1"/>
</dbReference>
<dbReference type="PANTHER" id="PTHR35527">
    <property type="entry name" value="CHOLOYLGLYCINE HYDROLASE"/>
    <property type="match status" value="1"/>
</dbReference>
<evidence type="ECO:0000259" key="3">
    <source>
        <dbReference type="Pfam" id="PF02275"/>
    </source>
</evidence>
<dbReference type="Proteomes" id="UP000576082">
    <property type="component" value="Unassembled WGS sequence"/>
</dbReference>
<keyword evidence="5" id="KW-1185">Reference proteome</keyword>
<dbReference type="GO" id="GO:0016787">
    <property type="term" value="F:hydrolase activity"/>
    <property type="evidence" value="ECO:0007669"/>
    <property type="project" value="UniProtKB-KW"/>
</dbReference>
<comment type="similarity">
    <text evidence="1">Belongs to the peptidase C59 family.</text>
</comment>
<proteinExistence type="inferred from homology"/>
<evidence type="ECO:0000256" key="2">
    <source>
        <dbReference type="ARBA" id="ARBA00022801"/>
    </source>
</evidence>
<accession>A0A7X9S1E4</accession>
<evidence type="ECO:0000313" key="4">
    <source>
        <dbReference type="EMBL" id="NME72531.1"/>
    </source>
</evidence>
<gene>
    <name evidence="4" type="ORF">HHU12_31510</name>
</gene>
<dbReference type="PANTHER" id="PTHR35527:SF2">
    <property type="entry name" value="HYDROLASE"/>
    <property type="match status" value="1"/>
</dbReference>
<dbReference type="RefSeq" id="WP_169660717.1">
    <property type="nucleotide sequence ID" value="NZ_JABANE010000172.1"/>
</dbReference>
<dbReference type="AlphaFoldDB" id="A0A7X9S1E4"/>
<dbReference type="Gene3D" id="3.60.60.10">
    <property type="entry name" value="Penicillin V Acylase, Chain A"/>
    <property type="match status" value="1"/>
</dbReference>
<dbReference type="InterPro" id="IPR052193">
    <property type="entry name" value="Peptidase_C59"/>
</dbReference>
<dbReference type="InterPro" id="IPR029055">
    <property type="entry name" value="Ntn_hydrolases_N"/>
</dbReference>
<dbReference type="EMBL" id="JABANE010000172">
    <property type="protein sequence ID" value="NME72531.1"/>
    <property type="molecule type" value="Genomic_DNA"/>
</dbReference>
<dbReference type="PROSITE" id="PS51257">
    <property type="entry name" value="PROKAR_LIPOPROTEIN"/>
    <property type="match status" value="1"/>
</dbReference>
<sequence length="375" mass="41885">MKKSIKISSIIGLSLLLFAHSTIFSCTGIRLIAEDGTIRYGRSMEWGSFDIHSQVAVIPKGFQFRGLTPEGQNGKKFSAKYGFMGLDWMGKDLIVDGMNEMGLAVGNFYFPDFAEYPEFVSQEADNTISSQGLPNYILAQFSTVEEVIEGLQKVNVVGVIEESLGIVVDSHWMVTDASGESIVIEYIDGKLKIYDASVGVITNAPSYDWHLTNLRNYINLSFDTAKPKTINGNTFSQIGVGSGMVGLPGDMTPPSRFVRAVAWTQTTRPMPNADESLYEMFRILDNFNLTLGADQAEGTGEMFGKDHSTMKSSTIWTTSWDLTHKVFNYHTQHNRRVQQIDLNDIDFSNIGDQIKRIPLDIERQQDILNRTAELK</sequence>
<comment type="caution">
    <text evidence="4">The sequence shown here is derived from an EMBL/GenBank/DDBJ whole genome shotgun (WGS) entry which is preliminary data.</text>
</comment>
<evidence type="ECO:0000256" key="1">
    <source>
        <dbReference type="ARBA" id="ARBA00006625"/>
    </source>
</evidence>
<organism evidence="4 5">
    <name type="scientific">Flammeovirga aprica JL-4</name>
    <dbReference type="NCBI Taxonomy" id="694437"/>
    <lineage>
        <taxon>Bacteria</taxon>
        <taxon>Pseudomonadati</taxon>
        <taxon>Bacteroidota</taxon>
        <taxon>Cytophagia</taxon>
        <taxon>Cytophagales</taxon>
        <taxon>Flammeovirgaceae</taxon>
        <taxon>Flammeovirga</taxon>
    </lineage>
</organism>
<dbReference type="CDD" id="cd00542">
    <property type="entry name" value="Ntn_PVA"/>
    <property type="match status" value="1"/>
</dbReference>
<evidence type="ECO:0000313" key="5">
    <source>
        <dbReference type="Proteomes" id="UP000576082"/>
    </source>
</evidence>
<keyword evidence="2 4" id="KW-0378">Hydrolase</keyword>
<name>A0A7X9S1E4_9BACT</name>
<dbReference type="Pfam" id="PF02275">
    <property type="entry name" value="CBAH"/>
    <property type="match status" value="1"/>
</dbReference>
<protein>
    <submittedName>
        <fullName evidence="4">Choloylglycine hydrolase family protein</fullName>
    </submittedName>
</protein>
<dbReference type="InterPro" id="IPR029132">
    <property type="entry name" value="CBAH/NAAA_C"/>
</dbReference>
<feature type="domain" description="Choloylglycine hydrolase/NAAA C-terminal" evidence="3">
    <location>
        <begin position="26"/>
        <end position="347"/>
    </location>
</feature>
<reference evidence="4 5" key="1">
    <citation type="submission" date="2020-04" db="EMBL/GenBank/DDBJ databases">
        <title>Flammeovirga sp. SR4, a novel species isolated from seawater.</title>
        <authorList>
            <person name="Wang X."/>
        </authorList>
    </citation>
    <scope>NUCLEOTIDE SEQUENCE [LARGE SCALE GENOMIC DNA]</scope>
    <source>
        <strain evidence="4 5">ATCC 23126</strain>
    </source>
</reference>